<name>A0ABS5QF69_9PROT</name>
<proteinExistence type="predicted"/>
<evidence type="ECO:0000313" key="2">
    <source>
        <dbReference type="EMBL" id="MBS7812316.1"/>
    </source>
</evidence>
<keyword evidence="3" id="KW-1185">Reference proteome</keyword>
<evidence type="ECO:0000313" key="3">
    <source>
        <dbReference type="Proteomes" id="UP000766336"/>
    </source>
</evidence>
<dbReference type="RefSeq" id="WP_213671024.1">
    <property type="nucleotide sequence ID" value="NZ_JAHCDA010000003.1"/>
</dbReference>
<feature type="domain" description="DUF6378" evidence="1">
    <location>
        <begin position="56"/>
        <end position="140"/>
    </location>
</feature>
<dbReference type="EMBL" id="JAHCDA010000003">
    <property type="protein sequence ID" value="MBS7812316.1"/>
    <property type="molecule type" value="Genomic_DNA"/>
</dbReference>
<protein>
    <recommendedName>
        <fullName evidence="1">DUF6378 domain-containing protein</fullName>
    </recommendedName>
</protein>
<accession>A0ABS5QF69</accession>
<evidence type="ECO:0000259" key="1">
    <source>
        <dbReference type="Pfam" id="PF19905"/>
    </source>
</evidence>
<organism evidence="2 3">
    <name type="scientific">Roseococcus pinisoli</name>
    <dbReference type="NCBI Taxonomy" id="2835040"/>
    <lineage>
        <taxon>Bacteria</taxon>
        <taxon>Pseudomonadati</taxon>
        <taxon>Pseudomonadota</taxon>
        <taxon>Alphaproteobacteria</taxon>
        <taxon>Acetobacterales</taxon>
        <taxon>Roseomonadaceae</taxon>
        <taxon>Roseococcus</taxon>
    </lineage>
</organism>
<dbReference type="Pfam" id="PF19905">
    <property type="entry name" value="DUF6378"/>
    <property type="match status" value="1"/>
</dbReference>
<gene>
    <name evidence="2" type="ORF">KHU32_15305</name>
</gene>
<dbReference type="InterPro" id="IPR045958">
    <property type="entry name" value="DUF6378"/>
</dbReference>
<reference evidence="2 3" key="1">
    <citation type="submission" date="2021-05" db="EMBL/GenBank/DDBJ databases">
        <title>Roseococcus sp. XZZS9, whole genome shotgun sequencing project.</title>
        <authorList>
            <person name="Zhao G."/>
            <person name="Shen L."/>
        </authorList>
    </citation>
    <scope>NUCLEOTIDE SEQUENCE [LARGE SCALE GENOMIC DNA]</scope>
    <source>
        <strain evidence="2 3">XZZS9</strain>
    </source>
</reference>
<dbReference type="Proteomes" id="UP000766336">
    <property type="component" value="Unassembled WGS sequence"/>
</dbReference>
<sequence>MSSGLTAAENDHFVDMEVHMTQNSDVAEDARPAEPPGFGNRNMPPRHVSGTVAAEFLLQAAELVKGVRNITHGEKEASFSATASVWNAYLGARRDPARQISSGDVAILMVLQNFVQAEHGMFSRERALNAVGYASIWAELLTPPPAT</sequence>
<comment type="caution">
    <text evidence="2">The sequence shown here is derived from an EMBL/GenBank/DDBJ whole genome shotgun (WGS) entry which is preliminary data.</text>
</comment>